<keyword evidence="12" id="KW-1208">Phospholipid metabolism</keyword>
<dbReference type="PROSITE" id="PS01315">
    <property type="entry name" value="CDS"/>
    <property type="match status" value="1"/>
</dbReference>
<keyword evidence="6 13" id="KW-0812">Transmembrane</keyword>
<dbReference type="GO" id="GO:0005886">
    <property type="term" value="C:plasma membrane"/>
    <property type="evidence" value="ECO:0007669"/>
    <property type="project" value="UniProtKB-SubCell"/>
</dbReference>
<dbReference type="EMBL" id="GG738887">
    <property type="protein sequence ID" value="EFC41205.1"/>
    <property type="molecule type" value="Genomic_DNA"/>
</dbReference>
<feature type="transmembrane region" description="Helical" evidence="14">
    <location>
        <begin position="6"/>
        <end position="24"/>
    </location>
</feature>
<dbReference type="eggNOG" id="KOG1440">
    <property type="taxonomic scope" value="Eukaryota"/>
</dbReference>
<feature type="transmembrane region" description="Helical" evidence="14">
    <location>
        <begin position="200"/>
        <end position="220"/>
    </location>
</feature>
<dbReference type="RefSeq" id="XP_002673949.1">
    <property type="nucleotide sequence ID" value="XM_002673903.1"/>
</dbReference>
<evidence type="ECO:0000256" key="1">
    <source>
        <dbReference type="ARBA" id="ARBA00004651"/>
    </source>
</evidence>
<keyword evidence="16" id="KW-1185">Reference proteome</keyword>
<feature type="transmembrane region" description="Helical" evidence="14">
    <location>
        <begin position="241"/>
        <end position="263"/>
    </location>
</feature>
<feature type="transmembrane region" description="Helical" evidence="14">
    <location>
        <begin position="174"/>
        <end position="194"/>
    </location>
</feature>
<dbReference type="UniPathway" id="UPA00557">
    <property type="reaction ID" value="UER00614"/>
</dbReference>
<comment type="similarity">
    <text evidence="2 13">Belongs to the CDS family.</text>
</comment>
<sequence>MNLMNLIQRFIVAGVAIPIVIFCIKYHSLLILITTLLSIVGIFELHGITNRIVDLILPLSSNNNINNNNNNNDTTTNTSNNNNNNTTTTTTIKLSSIKEISTPHDLKILSNSSFYIDLILTLVLTFISYFYPNNLELLFSYVIFIYFSIFIIDMILFSSFGKSDEEHTRTFIKIFLRTFSVLYIGLGFSGALIMVKTHRLLLVITLFDNWSSDAFALAFGKSFGKYKLHQYLSPNKTIEGGIGAIFGSVLLSIILYFINYFIFDLHLFFEQSNITIASSNNCTYNCNSLYYYIIYGIILGILGIIGDLIESYLKRIAKVKDSGSFFGAHGGVLDRIDGLLFSFPIIYFIHLFVF</sequence>
<protein>
    <recommendedName>
        <fullName evidence="13">Phosphatidate cytidylyltransferase</fullName>
        <ecNumber evidence="13">2.7.7.41</ecNumber>
    </recommendedName>
</protein>
<dbReference type="GeneID" id="8854987"/>
<evidence type="ECO:0000256" key="9">
    <source>
        <dbReference type="ARBA" id="ARBA00023098"/>
    </source>
</evidence>
<accession>D2VPG9</accession>
<dbReference type="OMA" id="WASDAMA"/>
<comment type="pathway">
    <text evidence="13">Phospholipid metabolism; CDP-diacylglycerol biosynthesis; CDP-diacylglycerol from sn-glycerol 3-phosphate: step 3/3.</text>
</comment>
<dbReference type="GO" id="GO:0016024">
    <property type="term" value="P:CDP-diacylglycerol biosynthetic process"/>
    <property type="evidence" value="ECO:0007669"/>
    <property type="project" value="UniProtKB-UniPathway"/>
</dbReference>
<evidence type="ECO:0000256" key="7">
    <source>
        <dbReference type="ARBA" id="ARBA00022695"/>
    </source>
</evidence>
<keyword evidence="10 14" id="KW-0472">Membrane</keyword>
<feature type="transmembrane region" description="Helical" evidence="14">
    <location>
        <begin position="138"/>
        <end position="162"/>
    </location>
</feature>
<keyword evidence="5 13" id="KW-0808">Transferase</keyword>
<feature type="transmembrane region" description="Helical" evidence="14">
    <location>
        <begin position="289"/>
        <end position="309"/>
    </location>
</feature>
<gene>
    <name evidence="15" type="ORF">NAEGRDRAFT_70855</name>
</gene>
<keyword evidence="11" id="KW-0594">Phospholipid biosynthesis</keyword>
<evidence type="ECO:0000256" key="5">
    <source>
        <dbReference type="ARBA" id="ARBA00022679"/>
    </source>
</evidence>
<name>D2VPG9_NAEGR</name>
<dbReference type="PANTHER" id="PTHR46382">
    <property type="entry name" value="PHOSPHATIDATE CYTIDYLYLTRANSFERASE"/>
    <property type="match status" value="1"/>
</dbReference>
<dbReference type="STRING" id="5762.D2VPG9"/>
<evidence type="ECO:0000256" key="2">
    <source>
        <dbReference type="ARBA" id="ARBA00010185"/>
    </source>
</evidence>
<evidence type="ECO:0000256" key="3">
    <source>
        <dbReference type="ARBA" id="ARBA00022475"/>
    </source>
</evidence>
<dbReference type="OrthoDB" id="10260889at2759"/>
<dbReference type="InParanoid" id="D2VPG9"/>
<dbReference type="Pfam" id="PF01148">
    <property type="entry name" value="CTP_transf_1"/>
    <property type="match status" value="1"/>
</dbReference>
<dbReference type="AlphaFoldDB" id="D2VPG9"/>
<dbReference type="VEuPathDB" id="AmoebaDB:NAEGRDRAFT_70855"/>
<evidence type="ECO:0000256" key="10">
    <source>
        <dbReference type="ARBA" id="ARBA00023136"/>
    </source>
</evidence>
<dbReference type="KEGG" id="ngr:NAEGRDRAFT_70855"/>
<dbReference type="GO" id="GO:0004605">
    <property type="term" value="F:phosphatidate cytidylyltransferase activity"/>
    <property type="evidence" value="ECO:0007669"/>
    <property type="project" value="UniProtKB-EC"/>
</dbReference>
<comment type="catalytic activity">
    <reaction evidence="13">
        <text>a 1,2-diacyl-sn-glycero-3-phosphate + CTP + H(+) = a CDP-1,2-diacyl-sn-glycerol + diphosphate</text>
        <dbReference type="Rhea" id="RHEA:16229"/>
        <dbReference type="ChEBI" id="CHEBI:15378"/>
        <dbReference type="ChEBI" id="CHEBI:33019"/>
        <dbReference type="ChEBI" id="CHEBI:37563"/>
        <dbReference type="ChEBI" id="CHEBI:58332"/>
        <dbReference type="ChEBI" id="CHEBI:58608"/>
        <dbReference type="EC" id="2.7.7.41"/>
    </reaction>
</comment>
<feature type="transmembrane region" description="Helical" evidence="14">
    <location>
        <begin position="114"/>
        <end position="132"/>
    </location>
</feature>
<keyword evidence="9" id="KW-0443">Lipid metabolism</keyword>
<keyword evidence="3" id="KW-1003">Cell membrane</keyword>
<comment type="subcellular location">
    <subcellularLocation>
        <location evidence="1">Cell membrane</location>
        <topology evidence="1">Multi-pass membrane protein</topology>
    </subcellularLocation>
</comment>
<keyword evidence="4" id="KW-0444">Lipid biosynthesis</keyword>
<proteinExistence type="inferred from homology"/>
<organism evidence="16">
    <name type="scientific">Naegleria gruberi</name>
    <name type="common">Amoeba</name>
    <dbReference type="NCBI Taxonomy" id="5762"/>
    <lineage>
        <taxon>Eukaryota</taxon>
        <taxon>Discoba</taxon>
        <taxon>Heterolobosea</taxon>
        <taxon>Tetramitia</taxon>
        <taxon>Eutetramitia</taxon>
        <taxon>Vahlkampfiidae</taxon>
        <taxon>Naegleria</taxon>
    </lineage>
</organism>
<dbReference type="Proteomes" id="UP000006671">
    <property type="component" value="Unassembled WGS sequence"/>
</dbReference>
<evidence type="ECO:0000256" key="4">
    <source>
        <dbReference type="ARBA" id="ARBA00022516"/>
    </source>
</evidence>
<dbReference type="PANTHER" id="PTHR46382:SF1">
    <property type="entry name" value="PHOSPHATIDATE CYTIDYLYLTRANSFERASE"/>
    <property type="match status" value="1"/>
</dbReference>
<dbReference type="FunCoup" id="D2VPG9">
    <property type="interactions" value="387"/>
</dbReference>
<dbReference type="EC" id="2.7.7.41" evidence="13"/>
<evidence type="ECO:0000256" key="8">
    <source>
        <dbReference type="ARBA" id="ARBA00022989"/>
    </source>
</evidence>
<evidence type="ECO:0000256" key="11">
    <source>
        <dbReference type="ARBA" id="ARBA00023209"/>
    </source>
</evidence>
<keyword evidence="8 14" id="KW-1133">Transmembrane helix</keyword>
<evidence type="ECO:0000256" key="13">
    <source>
        <dbReference type="RuleBase" id="RU003938"/>
    </source>
</evidence>
<keyword evidence="7 13" id="KW-0548">Nucleotidyltransferase</keyword>
<reference evidence="15 16" key="1">
    <citation type="journal article" date="2010" name="Cell">
        <title>The genome of Naegleria gruberi illuminates early eukaryotic versatility.</title>
        <authorList>
            <person name="Fritz-Laylin L.K."/>
            <person name="Prochnik S.E."/>
            <person name="Ginger M.L."/>
            <person name="Dacks J.B."/>
            <person name="Carpenter M.L."/>
            <person name="Field M.C."/>
            <person name="Kuo A."/>
            <person name="Paredez A."/>
            <person name="Chapman J."/>
            <person name="Pham J."/>
            <person name="Shu S."/>
            <person name="Neupane R."/>
            <person name="Cipriano M."/>
            <person name="Mancuso J."/>
            <person name="Tu H."/>
            <person name="Salamov A."/>
            <person name="Lindquist E."/>
            <person name="Shapiro H."/>
            <person name="Lucas S."/>
            <person name="Grigoriev I.V."/>
            <person name="Cande W.Z."/>
            <person name="Fulton C."/>
            <person name="Rokhsar D.S."/>
            <person name="Dawson S.C."/>
        </authorList>
    </citation>
    <scope>NUCLEOTIDE SEQUENCE [LARGE SCALE GENOMIC DNA]</scope>
    <source>
        <strain evidence="15 16">NEG-M</strain>
    </source>
</reference>
<evidence type="ECO:0000313" key="16">
    <source>
        <dbReference type="Proteomes" id="UP000006671"/>
    </source>
</evidence>
<evidence type="ECO:0000256" key="14">
    <source>
        <dbReference type="SAM" id="Phobius"/>
    </source>
</evidence>
<evidence type="ECO:0000256" key="12">
    <source>
        <dbReference type="ARBA" id="ARBA00023264"/>
    </source>
</evidence>
<evidence type="ECO:0000313" key="15">
    <source>
        <dbReference type="EMBL" id="EFC41205.1"/>
    </source>
</evidence>
<dbReference type="InterPro" id="IPR000374">
    <property type="entry name" value="PC_trans"/>
</dbReference>
<evidence type="ECO:0000256" key="6">
    <source>
        <dbReference type="ARBA" id="ARBA00022692"/>
    </source>
</evidence>